<dbReference type="EMBL" id="MU866007">
    <property type="protein sequence ID" value="KAK4442780.1"/>
    <property type="molecule type" value="Genomic_DNA"/>
</dbReference>
<accession>A0AAV9G3H2</accession>
<proteinExistence type="predicted"/>
<dbReference type="Proteomes" id="UP001321760">
    <property type="component" value="Unassembled WGS sequence"/>
</dbReference>
<protein>
    <submittedName>
        <fullName evidence="2">Uncharacterized protein</fullName>
    </submittedName>
</protein>
<feature type="region of interest" description="Disordered" evidence="1">
    <location>
        <begin position="311"/>
        <end position="335"/>
    </location>
</feature>
<feature type="region of interest" description="Disordered" evidence="1">
    <location>
        <begin position="581"/>
        <end position="600"/>
    </location>
</feature>
<comment type="caution">
    <text evidence="2">The sequence shown here is derived from an EMBL/GenBank/DDBJ whole genome shotgun (WGS) entry which is preliminary data.</text>
</comment>
<evidence type="ECO:0000313" key="3">
    <source>
        <dbReference type="Proteomes" id="UP001321760"/>
    </source>
</evidence>
<evidence type="ECO:0000256" key="1">
    <source>
        <dbReference type="SAM" id="MobiDB-lite"/>
    </source>
</evidence>
<sequence length="600" mass="66246">MSAAQGAANSGEEEIAEWVARGWGTLRGIDGKLFETSHVTKVAFPDEEGQRANQTLKEAFKSIAPFGMLTESVFLSRLQKHTGLGSSPTLIEANNILFASLCYLAGLPLCAPRPKGSEPTLTISELGRALVWILPKRHYRLFKENELSRVRTPADHRRLLFQRLASRRHSDPLYDEAVARKLAVENSRENDDGDEIYHDILHLLFSIQPRYDDEDGSEKSRDSSDDYIMKSLDGLSYSMDAFTSLAKKLFKENDLPLLRTPSIPAEQFTPLVQLLLAMQFKGPFSPGQKEEMNLDNFAAAARAITATFANLDDNPNPNIPGPGAGNPSTDKPNTHNFITHQNFDHALHNLTPYLFDPLYDFLYETFLSSEDSDILPAANRPPVPNIPSPPAPNTPTTIASPILTVPITSQIATFLTQWNPHFERLYLYTTYTSLNIPTAPEVDALLESISSDRITGGLVLFSGVCQSTRQRAVFGLWTPDTKSAALEISQHTHTPTEVLRPVGTALFQLGAVHGVYRGVLSGFALHVMFKGKGRGLVAVVNAMQEVGKGKGTYEADVRRGSWDRAVDVDRGEVWAEREYRPDVGDAGVDDVNVDDEGDLE</sequence>
<feature type="compositionally biased region" description="Acidic residues" evidence="1">
    <location>
        <begin position="587"/>
        <end position="600"/>
    </location>
</feature>
<organism evidence="2 3">
    <name type="scientific">Podospora aff. communis PSN243</name>
    <dbReference type="NCBI Taxonomy" id="3040156"/>
    <lineage>
        <taxon>Eukaryota</taxon>
        <taxon>Fungi</taxon>
        <taxon>Dikarya</taxon>
        <taxon>Ascomycota</taxon>
        <taxon>Pezizomycotina</taxon>
        <taxon>Sordariomycetes</taxon>
        <taxon>Sordariomycetidae</taxon>
        <taxon>Sordariales</taxon>
        <taxon>Podosporaceae</taxon>
        <taxon>Podospora</taxon>
    </lineage>
</organism>
<dbReference type="AlphaFoldDB" id="A0AAV9G3H2"/>
<reference evidence="2" key="2">
    <citation type="submission" date="2023-05" db="EMBL/GenBank/DDBJ databases">
        <authorList>
            <consortium name="Lawrence Berkeley National Laboratory"/>
            <person name="Steindorff A."/>
            <person name="Hensen N."/>
            <person name="Bonometti L."/>
            <person name="Westerberg I."/>
            <person name="Brannstrom I.O."/>
            <person name="Guillou S."/>
            <person name="Cros-Aarteil S."/>
            <person name="Calhoun S."/>
            <person name="Haridas S."/>
            <person name="Kuo A."/>
            <person name="Mondo S."/>
            <person name="Pangilinan J."/>
            <person name="Riley R."/>
            <person name="Labutti K."/>
            <person name="Andreopoulos B."/>
            <person name="Lipzen A."/>
            <person name="Chen C."/>
            <person name="Yanf M."/>
            <person name="Daum C."/>
            <person name="Ng V."/>
            <person name="Clum A."/>
            <person name="Ohm R."/>
            <person name="Martin F."/>
            <person name="Silar P."/>
            <person name="Natvig D."/>
            <person name="Lalanne C."/>
            <person name="Gautier V."/>
            <person name="Ament-Velasquez S.L."/>
            <person name="Kruys A."/>
            <person name="Hutchinson M.I."/>
            <person name="Powell A.J."/>
            <person name="Barry K."/>
            <person name="Miller A.N."/>
            <person name="Grigoriev I.V."/>
            <person name="Debuchy R."/>
            <person name="Gladieux P."/>
            <person name="Thoren M.H."/>
            <person name="Johannesson H."/>
        </authorList>
    </citation>
    <scope>NUCLEOTIDE SEQUENCE</scope>
    <source>
        <strain evidence="2">PSN243</strain>
    </source>
</reference>
<keyword evidence="3" id="KW-1185">Reference proteome</keyword>
<gene>
    <name evidence="2" type="ORF">QBC34DRAFT_431324</name>
</gene>
<evidence type="ECO:0000313" key="2">
    <source>
        <dbReference type="EMBL" id="KAK4442780.1"/>
    </source>
</evidence>
<reference evidence="2" key="1">
    <citation type="journal article" date="2023" name="Mol. Phylogenet. Evol.">
        <title>Genome-scale phylogeny and comparative genomics of the fungal order Sordariales.</title>
        <authorList>
            <person name="Hensen N."/>
            <person name="Bonometti L."/>
            <person name="Westerberg I."/>
            <person name="Brannstrom I.O."/>
            <person name="Guillou S."/>
            <person name="Cros-Aarteil S."/>
            <person name="Calhoun S."/>
            <person name="Haridas S."/>
            <person name="Kuo A."/>
            <person name="Mondo S."/>
            <person name="Pangilinan J."/>
            <person name="Riley R."/>
            <person name="LaButti K."/>
            <person name="Andreopoulos B."/>
            <person name="Lipzen A."/>
            <person name="Chen C."/>
            <person name="Yan M."/>
            <person name="Daum C."/>
            <person name="Ng V."/>
            <person name="Clum A."/>
            <person name="Steindorff A."/>
            <person name="Ohm R.A."/>
            <person name="Martin F."/>
            <person name="Silar P."/>
            <person name="Natvig D.O."/>
            <person name="Lalanne C."/>
            <person name="Gautier V."/>
            <person name="Ament-Velasquez S.L."/>
            <person name="Kruys A."/>
            <person name="Hutchinson M.I."/>
            <person name="Powell A.J."/>
            <person name="Barry K."/>
            <person name="Miller A.N."/>
            <person name="Grigoriev I.V."/>
            <person name="Debuchy R."/>
            <person name="Gladieux P."/>
            <person name="Hiltunen Thoren M."/>
            <person name="Johannesson H."/>
        </authorList>
    </citation>
    <scope>NUCLEOTIDE SEQUENCE</scope>
    <source>
        <strain evidence="2">PSN243</strain>
    </source>
</reference>
<name>A0AAV9G3H2_9PEZI</name>